<name>A0A7W9JBL7_9ACTN</name>
<dbReference type="InterPro" id="IPR036291">
    <property type="entry name" value="NAD(P)-bd_dom_sf"/>
</dbReference>
<comment type="caution">
    <text evidence="1">The sequence shown here is derived from an EMBL/GenBank/DDBJ whole genome shotgun (WGS) entry which is preliminary data.</text>
</comment>
<proteinExistence type="predicted"/>
<evidence type="ECO:0000313" key="1">
    <source>
        <dbReference type="EMBL" id="MBB5839167.1"/>
    </source>
</evidence>
<dbReference type="AlphaFoldDB" id="A0A7W9JBL7"/>
<sequence>MGRAARPEDVADLIAAVVADKYLTGEVILLDGGLNLR</sequence>
<keyword evidence="2" id="KW-1185">Reference proteome</keyword>
<protein>
    <submittedName>
        <fullName evidence="1">NAD(P)-dependent dehydrogenase (Short-subunit alcohol dehydrogenase family)</fullName>
    </submittedName>
</protein>
<evidence type="ECO:0000313" key="2">
    <source>
        <dbReference type="Proteomes" id="UP000549971"/>
    </source>
</evidence>
<reference evidence="1 2" key="1">
    <citation type="submission" date="2020-08" db="EMBL/GenBank/DDBJ databases">
        <title>Sequencing the genomes of 1000 actinobacteria strains.</title>
        <authorList>
            <person name="Klenk H.-P."/>
        </authorList>
    </citation>
    <scope>NUCLEOTIDE SEQUENCE [LARGE SCALE GENOMIC DNA]</scope>
    <source>
        <strain evidence="1 2">DSM 28967</strain>
    </source>
</reference>
<dbReference type="Proteomes" id="UP000549971">
    <property type="component" value="Unassembled WGS sequence"/>
</dbReference>
<dbReference type="SUPFAM" id="SSF51735">
    <property type="entry name" value="NAD(P)-binding Rossmann-fold domains"/>
    <property type="match status" value="1"/>
</dbReference>
<dbReference type="EMBL" id="JACHMY010000001">
    <property type="protein sequence ID" value="MBB5839167.1"/>
    <property type="molecule type" value="Genomic_DNA"/>
</dbReference>
<organism evidence="1 2">
    <name type="scientific">Kribbella italica</name>
    <dbReference type="NCBI Taxonomy" id="1540520"/>
    <lineage>
        <taxon>Bacteria</taxon>
        <taxon>Bacillati</taxon>
        <taxon>Actinomycetota</taxon>
        <taxon>Actinomycetes</taxon>
        <taxon>Propionibacteriales</taxon>
        <taxon>Kribbellaceae</taxon>
        <taxon>Kribbella</taxon>
    </lineage>
</organism>
<accession>A0A7W9JBL7</accession>
<dbReference type="Gene3D" id="3.40.50.720">
    <property type="entry name" value="NAD(P)-binding Rossmann-like Domain"/>
    <property type="match status" value="1"/>
</dbReference>
<gene>
    <name evidence="1" type="ORF">HDA39_005901</name>
</gene>